<reference evidence="10" key="1">
    <citation type="journal article" date="2021" name="Int. J. Syst. Evol. Microbiol.">
        <title>Actinocatenispora comari sp. nov., an endophytic actinomycete isolated from aerial parts of Comarum salesowianum.</title>
        <authorList>
            <person name="Oyunbileg N."/>
            <person name="Iizaka Y."/>
            <person name="Hamada M."/>
            <person name="Davaapurev B.O."/>
            <person name="Fukumoto A."/>
            <person name="Tsetseg B."/>
            <person name="Kato F."/>
            <person name="Tamura T."/>
            <person name="Batkhuu J."/>
            <person name="Anzai Y."/>
        </authorList>
    </citation>
    <scope>NUCLEOTIDE SEQUENCE [LARGE SCALE GENOMIC DNA]</scope>
    <source>
        <strain evidence="10">NUM-2625</strain>
    </source>
</reference>
<feature type="transmembrane region" description="Helical" evidence="7">
    <location>
        <begin position="303"/>
        <end position="322"/>
    </location>
</feature>
<protein>
    <submittedName>
        <fullName evidence="9">MFS transporter</fullName>
    </submittedName>
</protein>
<feature type="transmembrane region" description="Helical" evidence="7">
    <location>
        <begin position="264"/>
        <end position="283"/>
    </location>
</feature>
<dbReference type="InterPro" id="IPR036259">
    <property type="entry name" value="MFS_trans_sf"/>
</dbReference>
<proteinExistence type="predicted"/>
<dbReference type="PANTHER" id="PTHR42718:SF9">
    <property type="entry name" value="MAJOR FACILITATOR SUPERFAMILY MULTIDRUG TRANSPORTER MFSC"/>
    <property type="match status" value="1"/>
</dbReference>
<evidence type="ECO:0000256" key="4">
    <source>
        <dbReference type="ARBA" id="ARBA00022989"/>
    </source>
</evidence>
<dbReference type="EMBL" id="BOPO01000048">
    <property type="protein sequence ID" value="GIL27546.1"/>
    <property type="molecule type" value="Genomic_DNA"/>
</dbReference>
<dbReference type="Gene3D" id="1.20.1720.10">
    <property type="entry name" value="Multidrug resistance protein D"/>
    <property type="match status" value="1"/>
</dbReference>
<evidence type="ECO:0000256" key="5">
    <source>
        <dbReference type="ARBA" id="ARBA00023136"/>
    </source>
</evidence>
<feature type="transmembrane region" description="Helical" evidence="7">
    <location>
        <begin position="225"/>
        <end position="243"/>
    </location>
</feature>
<evidence type="ECO:0000256" key="1">
    <source>
        <dbReference type="ARBA" id="ARBA00004651"/>
    </source>
</evidence>
<keyword evidence="10" id="KW-1185">Reference proteome</keyword>
<name>A0A8J4EKM6_9ACTN</name>
<dbReference type="SUPFAM" id="SSF103473">
    <property type="entry name" value="MFS general substrate transporter"/>
    <property type="match status" value="1"/>
</dbReference>
<evidence type="ECO:0000256" key="6">
    <source>
        <dbReference type="SAM" id="MobiDB-lite"/>
    </source>
</evidence>
<feature type="transmembrane region" description="Helical" evidence="7">
    <location>
        <begin position="443"/>
        <end position="464"/>
    </location>
</feature>
<dbReference type="Proteomes" id="UP000614996">
    <property type="component" value="Unassembled WGS sequence"/>
</dbReference>
<feature type="region of interest" description="Disordered" evidence="6">
    <location>
        <begin position="467"/>
        <end position="491"/>
    </location>
</feature>
<dbReference type="InterPro" id="IPR020846">
    <property type="entry name" value="MFS_dom"/>
</dbReference>
<keyword evidence="5 7" id="KW-0472">Membrane</keyword>
<evidence type="ECO:0000256" key="2">
    <source>
        <dbReference type="ARBA" id="ARBA00022448"/>
    </source>
</evidence>
<gene>
    <name evidence="9" type="ORF">NUM_28000</name>
</gene>
<dbReference type="InterPro" id="IPR011701">
    <property type="entry name" value="MFS"/>
</dbReference>
<feature type="compositionally biased region" description="Low complexity" evidence="6">
    <location>
        <begin position="473"/>
        <end position="491"/>
    </location>
</feature>
<dbReference type="AlphaFoldDB" id="A0A8J4EKM6"/>
<feature type="transmembrane region" description="Helical" evidence="7">
    <location>
        <begin position="161"/>
        <end position="182"/>
    </location>
</feature>
<keyword evidence="3 7" id="KW-0812">Transmembrane</keyword>
<dbReference type="PANTHER" id="PTHR42718">
    <property type="entry name" value="MAJOR FACILITATOR SUPERFAMILY MULTIDRUG TRANSPORTER MFSC"/>
    <property type="match status" value="1"/>
</dbReference>
<feature type="transmembrane region" description="Helical" evidence="7">
    <location>
        <begin position="194"/>
        <end position="213"/>
    </location>
</feature>
<dbReference type="RefSeq" id="WP_207125296.1">
    <property type="nucleotide sequence ID" value="NZ_BOPO01000048.1"/>
</dbReference>
<comment type="subcellular location">
    <subcellularLocation>
        <location evidence="1">Cell membrane</location>
        <topology evidence="1">Multi-pass membrane protein</topology>
    </subcellularLocation>
</comment>
<evidence type="ECO:0000313" key="10">
    <source>
        <dbReference type="Proteomes" id="UP000614996"/>
    </source>
</evidence>
<keyword evidence="4 7" id="KW-1133">Transmembrane helix</keyword>
<feature type="transmembrane region" description="Helical" evidence="7">
    <location>
        <begin position="133"/>
        <end position="155"/>
    </location>
</feature>
<evidence type="ECO:0000313" key="9">
    <source>
        <dbReference type="EMBL" id="GIL27546.1"/>
    </source>
</evidence>
<keyword evidence="2" id="KW-0813">Transport</keyword>
<dbReference type="GO" id="GO:0005886">
    <property type="term" value="C:plasma membrane"/>
    <property type="evidence" value="ECO:0007669"/>
    <property type="project" value="UniProtKB-SubCell"/>
</dbReference>
<evidence type="ECO:0000256" key="3">
    <source>
        <dbReference type="ARBA" id="ARBA00022692"/>
    </source>
</evidence>
<feature type="transmembrane region" description="Helical" evidence="7">
    <location>
        <begin position="343"/>
        <end position="365"/>
    </location>
</feature>
<comment type="caution">
    <text evidence="9">The sequence shown here is derived from an EMBL/GenBank/DDBJ whole genome shotgun (WGS) entry which is preliminary data.</text>
</comment>
<dbReference type="PROSITE" id="PS50850">
    <property type="entry name" value="MFS"/>
    <property type="match status" value="1"/>
</dbReference>
<feature type="transmembrane region" description="Helical" evidence="7">
    <location>
        <begin position="76"/>
        <end position="93"/>
    </location>
</feature>
<feature type="transmembrane region" description="Helical" evidence="7">
    <location>
        <begin position="9"/>
        <end position="32"/>
    </location>
</feature>
<sequence length="491" mass="49415">MSRTSPHRILVALGAVVLSYGLMQTMLVPAIGDLQVRLHASPAAASWAVLSGLLLCSAVVTPLIGRLADRYGKRRVLLASLGVYLAGALGAIVAPNVGVLIACRVVQGTSLALLPLSFAIVREALPPRLVAHGLAVTAGLVTGTAGVGLLVGGLLVDHTSWRWLFVVGSAIIATALALTAAYVPESAHRSPGRLDVPGTVLLGAGLAALMLGITQGPAWGWTAPPTLGLFAAAALTLTGFVLVERRVADPLVDLALLRRRRLAVAHLGALALGINQFVLYVLLPRLAELPAGLPPDVARLVHHGFGTSVTGAALILLPGTLLTMPASWTASWLDRRLGSAGSAAPLAIGLGLAALGAGAIAAWHATAGAVLGWYLVVSIGYGLAMAALPRLVNHASPAHQSGAANGVNTVARTVGGAIGAQLAAATLAADTIAGTAAPADRGFTLGFALAATIAAAGAVGLPLARRRRRGADPDGSSGSGSVVRRPAGVRD</sequence>
<evidence type="ECO:0000256" key="7">
    <source>
        <dbReference type="SAM" id="Phobius"/>
    </source>
</evidence>
<organism evidence="9 10">
    <name type="scientific">Actinocatenispora comari</name>
    <dbReference type="NCBI Taxonomy" id="2807577"/>
    <lineage>
        <taxon>Bacteria</taxon>
        <taxon>Bacillati</taxon>
        <taxon>Actinomycetota</taxon>
        <taxon>Actinomycetes</taxon>
        <taxon>Micromonosporales</taxon>
        <taxon>Micromonosporaceae</taxon>
        <taxon>Actinocatenispora</taxon>
    </lineage>
</organism>
<dbReference type="Pfam" id="PF07690">
    <property type="entry name" value="MFS_1"/>
    <property type="match status" value="1"/>
</dbReference>
<feature type="transmembrane region" description="Helical" evidence="7">
    <location>
        <begin position="44"/>
        <end position="64"/>
    </location>
</feature>
<feature type="transmembrane region" description="Helical" evidence="7">
    <location>
        <begin position="371"/>
        <end position="392"/>
    </location>
</feature>
<accession>A0A8J4EKM6</accession>
<evidence type="ECO:0000259" key="8">
    <source>
        <dbReference type="PROSITE" id="PS50850"/>
    </source>
</evidence>
<dbReference type="GO" id="GO:0022857">
    <property type="term" value="F:transmembrane transporter activity"/>
    <property type="evidence" value="ECO:0007669"/>
    <property type="project" value="InterPro"/>
</dbReference>
<feature type="domain" description="Major facilitator superfamily (MFS) profile" evidence="8">
    <location>
        <begin position="9"/>
        <end position="469"/>
    </location>
</feature>
<dbReference type="Gene3D" id="1.20.1250.20">
    <property type="entry name" value="MFS general substrate transporter like domains"/>
    <property type="match status" value="1"/>
</dbReference>